<dbReference type="UniPathway" id="UPA00226"/>
<evidence type="ECO:0000256" key="8">
    <source>
        <dbReference type="ARBA" id="ARBA00023277"/>
    </source>
</evidence>
<dbReference type="PANTHER" id="PTHR43661:SF1">
    <property type="entry name" value="PHOSPHOGLUCONATE DEHYDRATASE"/>
    <property type="match status" value="1"/>
</dbReference>
<keyword evidence="7 9" id="KW-0456">Lyase</keyword>
<dbReference type="HAMAP" id="MF_02094">
    <property type="entry name" value="Edd"/>
    <property type="match status" value="1"/>
</dbReference>
<evidence type="ECO:0000259" key="12">
    <source>
        <dbReference type="Pfam" id="PF00920"/>
    </source>
</evidence>
<keyword evidence="5 9" id="KW-0411">Iron-sulfur</keyword>
<dbReference type="EC" id="4.2.1.12" evidence="9 10"/>
<evidence type="ECO:0000256" key="3">
    <source>
        <dbReference type="ARBA" id="ARBA00022723"/>
    </source>
</evidence>
<dbReference type="GO" id="GO:0004456">
    <property type="term" value="F:phosphogluconate dehydratase activity"/>
    <property type="evidence" value="ECO:0007669"/>
    <property type="project" value="UniProtKB-UniRule"/>
</dbReference>
<evidence type="ECO:0000256" key="7">
    <source>
        <dbReference type="ARBA" id="ARBA00023239"/>
    </source>
</evidence>
<comment type="pathway">
    <text evidence="9">Carbohydrate metabolism; Entner-Doudoroff pathway.</text>
</comment>
<feature type="domain" description="Dihydroxy-acid/6-phosphogluconate dehydratase N-terminal" evidence="12">
    <location>
        <begin position="68"/>
        <end position="376"/>
    </location>
</feature>
<keyword evidence="4 9" id="KW-0408">Iron</keyword>
<evidence type="ECO:0000256" key="9">
    <source>
        <dbReference type="HAMAP-Rule" id="MF_02094"/>
    </source>
</evidence>
<comment type="similarity">
    <text evidence="1 9">Belongs to the IlvD/Edd family.</text>
</comment>
<dbReference type="Pfam" id="PF24877">
    <property type="entry name" value="ILV_EDD_C"/>
    <property type="match status" value="1"/>
</dbReference>
<protein>
    <recommendedName>
        <fullName evidence="9 10">Phosphogluconate dehydratase</fullName>
        <ecNumber evidence="9 10">4.2.1.12</ecNumber>
    </recommendedName>
</protein>
<accession>A0A8J7VWF6</accession>
<feature type="compositionally biased region" description="Basic and acidic residues" evidence="11">
    <location>
        <begin position="607"/>
        <end position="617"/>
    </location>
</feature>
<evidence type="ECO:0000313" key="16">
    <source>
        <dbReference type="Proteomes" id="UP000675747"/>
    </source>
</evidence>
<dbReference type="Pfam" id="PF00920">
    <property type="entry name" value="ILVD_EDD_N"/>
    <property type="match status" value="1"/>
</dbReference>
<evidence type="ECO:0000313" key="15">
    <source>
        <dbReference type="EMBL" id="MBS7456149.1"/>
    </source>
</evidence>
<dbReference type="SUPFAM" id="SSF143975">
    <property type="entry name" value="IlvD/EDD N-terminal domain-like"/>
    <property type="match status" value="1"/>
</dbReference>
<reference evidence="15 16" key="1">
    <citation type="journal article" date="2021" name="Microbiol. Resour. Announc.">
        <title>Draft Genome Sequence of Coralloluteibacterium stylophorae LMG 29479T.</title>
        <authorList>
            <person name="Karlyshev A.V."/>
            <person name="Kudryashova E.B."/>
            <person name="Ariskina E.V."/>
            <person name="Conroy A.P."/>
            <person name="Abidueva E.Y."/>
        </authorList>
    </citation>
    <scope>NUCLEOTIDE SEQUENCE [LARGE SCALE GENOMIC DNA]</scope>
    <source>
        <strain evidence="15 16">LMG 29479</strain>
    </source>
</reference>
<dbReference type="GO" id="GO:0009255">
    <property type="term" value="P:Entner-Doudoroff pathway through 6-phosphogluconate"/>
    <property type="evidence" value="ECO:0007669"/>
    <property type="project" value="UniProtKB-UniRule"/>
</dbReference>
<dbReference type="SUPFAM" id="SSF52016">
    <property type="entry name" value="LeuD/IlvD-like"/>
    <property type="match status" value="1"/>
</dbReference>
<evidence type="ECO:0000256" key="10">
    <source>
        <dbReference type="NCBIfam" id="TIGR01196"/>
    </source>
</evidence>
<comment type="cofactor">
    <cofactor evidence="9">
        <name>[4Fe-4S] cluster</name>
        <dbReference type="ChEBI" id="CHEBI:49883"/>
    </cofactor>
    <text evidence="9">Binds 1 [4Fe-4S] cluster.</text>
</comment>
<feature type="binding site" evidence="9">
    <location>
        <position position="156"/>
    </location>
    <ligand>
        <name>[4Fe-4S] cluster</name>
        <dbReference type="ChEBI" id="CHEBI:49883"/>
    </ligand>
</feature>
<evidence type="ECO:0000256" key="4">
    <source>
        <dbReference type="ARBA" id="ARBA00023004"/>
    </source>
</evidence>
<evidence type="ECO:0000259" key="13">
    <source>
        <dbReference type="Pfam" id="PF24877"/>
    </source>
</evidence>
<organism evidence="14">
    <name type="scientific">Coralloluteibacterium stylophorae</name>
    <dbReference type="NCBI Taxonomy" id="1776034"/>
    <lineage>
        <taxon>Bacteria</taxon>
        <taxon>Pseudomonadati</taxon>
        <taxon>Pseudomonadota</taxon>
        <taxon>Gammaproteobacteria</taxon>
        <taxon>Lysobacterales</taxon>
        <taxon>Lysobacteraceae</taxon>
        <taxon>Coralloluteibacterium</taxon>
    </lineage>
</organism>
<dbReference type="PROSITE" id="PS00886">
    <property type="entry name" value="ILVD_EDD_1"/>
    <property type="match status" value="1"/>
</dbReference>
<dbReference type="GO" id="GO:0051539">
    <property type="term" value="F:4 iron, 4 sulfur cluster binding"/>
    <property type="evidence" value="ECO:0007669"/>
    <property type="project" value="UniProtKB-UniRule"/>
</dbReference>
<dbReference type="InterPro" id="IPR004786">
    <property type="entry name" value="6-phosphgluc_deHydtase"/>
</dbReference>
<dbReference type="InterPro" id="IPR000581">
    <property type="entry name" value="ILV_EDD_N"/>
</dbReference>
<gene>
    <name evidence="9 15" type="primary">edd</name>
    <name evidence="15" type="ORF">KB893_003240</name>
    <name evidence="14" type="ORF">KB893_11810</name>
</gene>
<dbReference type="EMBL" id="JAGQFT010000107">
    <property type="protein sequence ID" value="MBR0563191.1"/>
    <property type="molecule type" value="Genomic_DNA"/>
</dbReference>
<dbReference type="AlphaFoldDB" id="A0A8J7VWF6"/>
<sequence length="639" mass="68101">MTIDPRIAAVTERIRRRSVDTRRAYLEMIDAARARGPSRGRLSCANLAHGFAACGPEDKAALKGGVTPNLGIVTAYNDMLSAHHPYEHYPEVIRRVAREVGGTAQVAGGVPAMCDGVTQGRPGMDLSLFSRDVIAQATAIALSHDMFDAAVCLGICDKIVPGLLIGSLAFGQLPVVFVPGGPMPTGIPNKKKAEVRERYAAGEATREELLEVESASYHSPGTCTFYGTANSNQVMLEAMGLQLPGSSFVNPGTPLRSALDAEAVRQAFAITALGENYRPIGHLVDERAIVNAVVALLTTGGSTNHTIHWVAVARAAGILIDWDDFDEIAAATPLLARVYPNGEADVNHFEAAGGTVFVLRELLDAGLLHDIPSIVGSMRDYTRDPKLAEGGRVRWVDGARESADRDVVRPASDPFEHHGGLRVLRGNLGRSLAKISAVKPQHRRVHAPAVVIDDPQQLRDLHKQRALPDDFIAVLRYQGPTANGMPEQHSLTPLLGMLQNQGRHVALVTDGRMSGASGKVPSAIHLTPEAASGGPIGRVRSGDMILLDTEAGVLEVEVDAAEWERREIAPDSTPTALDIGRVLFGGNRRLAGSAEEGALSISVDAVAPDHPRDDRTPSEATYDMGPGNPAAADFEVRDQ</sequence>
<dbReference type="InterPro" id="IPR042096">
    <property type="entry name" value="Dihydro-acid_dehy_C"/>
</dbReference>
<evidence type="ECO:0000313" key="14">
    <source>
        <dbReference type="EMBL" id="MBR0563191.1"/>
    </source>
</evidence>
<keyword evidence="3 9" id="KW-0479">Metal-binding</keyword>
<proteinExistence type="inferred from homology"/>
<comment type="caution">
    <text evidence="14">The sequence shown here is derived from an EMBL/GenBank/DDBJ whole genome shotgun (WGS) entry which is preliminary data.</text>
</comment>
<feature type="binding site" evidence="9">
    <location>
        <position position="223"/>
    </location>
    <ligand>
        <name>[4Fe-4S] cluster</name>
        <dbReference type="ChEBI" id="CHEBI:49883"/>
    </ligand>
</feature>
<keyword evidence="6 9" id="KW-0311">Gluconate utilization</keyword>
<dbReference type="RefSeq" id="WP_211927109.1">
    <property type="nucleotide sequence ID" value="NZ_JAGQFT020000002.1"/>
</dbReference>
<evidence type="ECO:0000256" key="11">
    <source>
        <dbReference type="SAM" id="MobiDB-lite"/>
    </source>
</evidence>
<evidence type="ECO:0000256" key="1">
    <source>
        <dbReference type="ARBA" id="ARBA00006486"/>
    </source>
</evidence>
<dbReference type="InterPro" id="IPR020558">
    <property type="entry name" value="DiOHA_6PGluconate_deHydtase_CS"/>
</dbReference>
<dbReference type="InterPro" id="IPR037237">
    <property type="entry name" value="IlvD/EDD_N"/>
</dbReference>
<keyword evidence="8 9" id="KW-0119">Carbohydrate metabolism</keyword>
<dbReference type="PANTHER" id="PTHR43661">
    <property type="entry name" value="D-XYLONATE DEHYDRATASE"/>
    <property type="match status" value="1"/>
</dbReference>
<dbReference type="Gene3D" id="3.50.30.80">
    <property type="entry name" value="IlvD/EDD C-terminal domain-like"/>
    <property type="match status" value="1"/>
</dbReference>
<dbReference type="GO" id="GO:0046872">
    <property type="term" value="F:metal ion binding"/>
    <property type="evidence" value="ECO:0007669"/>
    <property type="project" value="UniProtKB-KW"/>
</dbReference>
<evidence type="ECO:0000256" key="5">
    <source>
        <dbReference type="ARBA" id="ARBA00023014"/>
    </source>
</evidence>
<feature type="domain" description="Dihydroxy-acid/6-phosphogluconate dehydratase C-terminal" evidence="13">
    <location>
        <begin position="406"/>
        <end position="598"/>
    </location>
</feature>
<dbReference type="GO" id="GO:0005829">
    <property type="term" value="C:cytosol"/>
    <property type="evidence" value="ECO:0007669"/>
    <property type="project" value="TreeGrafter"/>
</dbReference>
<dbReference type="PROSITE" id="PS00887">
    <property type="entry name" value="ILVD_EDD_2"/>
    <property type="match status" value="1"/>
</dbReference>
<dbReference type="NCBIfam" id="TIGR01196">
    <property type="entry name" value="edd"/>
    <property type="match status" value="1"/>
</dbReference>
<keyword evidence="16" id="KW-1185">Reference proteome</keyword>
<evidence type="ECO:0000256" key="6">
    <source>
        <dbReference type="ARBA" id="ARBA00023064"/>
    </source>
</evidence>
<dbReference type="EMBL" id="JAGQFT020000002">
    <property type="protein sequence ID" value="MBS7456149.1"/>
    <property type="molecule type" value="Genomic_DNA"/>
</dbReference>
<dbReference type="GO" id="GO:0019521">
    <property type="term" value="P:D-gluconate metabolic process"/>
    <property type="evidence" value="ECO:0007669"/>
    <property type="project" value="UniProtKB-KW"/>
</dbReference>
<reference evidence="14" key="2">
    <citation type="submission" date="2021-04" db="EMBL/GenBank/DDBJ databases">
        <authorList>
            <person name="Karlyshev A.V."/>
        </authorList>
    </citation>
    <scope>NUCLEOTIDE SEQUENCE</scope>
    <source>
        <strain evidence="14">LMG 29479</strain>
    </source>
</reference>
<dbReference type="Proteomes" id="UP000675747">
    <property type="component" value="Unassembled WGS sequence"/>
</dbReference>
<evidence type="ECO:0000256" key="2">
    <source>
        <dbReference type="ARBA" id="ARBA00022485"/>
    </source>
</evidence>
<comment type="function">
    <text evidence="9">Catalyzes the dehydration of 6-phospho-D-gluconate to 2-dehydro-3-deoxy-6-phospho-D-gluconate.</text>
</comment>
<keyword evidence="2 9" id="KW-0004">4Fe-4S</keyword>
<comment type="catalytic activity">
    <reaction evidence="9">
        <text>6-phospho-D-gluconate = 2-dehydro-3-deoxy-6-phospho-D-gluconate + H2O</text>
        <dbReference type="Rhea" id="RHEA:17277"/>
        <dbReference type="ChEBI" id="CHEBI:15377"/>
        <dbReference type="ChEBI" id="CHEBI:57569"/>
        <dbReference type="ChEBI" id="CHEBI:58759"/>
        <dbReference type="EC" id="4.2.1.12"/>
    </reaction>
</comment>
<feature type="region of interest" description="Disordered" evidence="11">
    <location>
        <begin position="602"/>
        <end position="639"/>
    </location>
</feature>
<dbReference type="InterPro" id="IPR056740">
    <property type="entry name" value="ILV_EDD_C"/>
</dbReference>
<name>A0A8J7VWF6_9GAMM</name>